<comment type="similarity">
    <text evidence="5">Belongs to the eukaryotic RecA-like protein family.</text>
</comment>
<dbReference type="GeneID" id="16573935"/>
<dbReference type="InterPro" id="IPR020588">
    <property type="entry name" value="RecA_ATP-bd"/>
</dbReference>
<dbReference type="SMART" id="SM00382">
    <property type="entry name" value="AAA"/>
    <property type="match status" value="1"/>
</dbReference>
<accession>A0A3G1A4K1</accession>
<dbReference type="InterPro" id="IPR010995">
    <property type="entry name" value="DNA_repair_Rad51/TF_NusA_a-hlx"/>
</dbReference>
<evidence type="ECO:0000256" key="2">
    <source>
        <dbReference type="ARBA" id="ARBA00022840"/>
    </source>
</evidence>
<dbReference type="InterPro" id="IPR027417">
    <property type="entry name" value="P-loop_NTPase"/>
</dbReference>
<dbReference type="PROSITE" id="PS50162">
    <property type="entry name" value="RECA_2"/>
    <property type="match status" value="1"/>
</dbReference>
<dbReference type="AlphaFoldDB" id="A0A3G1A4K1"/>
<dbReference type="Proteomes" id="UP000266720">
    <property type="component" value="Chromosome"/>
</dbReference>
<keyword evidence="5" id="KW-0227">DNA damage</keyword>
<keyword evidence="3 5" id="KW-0238">DNA-binding</keyword>
<dbReference type="GO" id="GO:0140664">
    <property type="term" value="F:ATP-dependent DNA damage sensor activity"/>
    <property type="evidence" value="ECO:0007669"/>
    <property type="project" value="InterPro"/>
</dbReference>
<keyword evidence="1" id="KW-0547">Nucleotide-binding</keyword>
<dbReference type="KEGG" id="tcb:TCARB_0360"/>
<sequence length="315" mass="34917">MPLPIEELGKEEGIGKVTISRLKNAGIDTVEELLLFNPEELEEIAGIEFERALRLVRTARRLARWEVSVQKGDEYASQISGRDTLSTGVSGIDELLGGGLVVQEIYEFAGEYGSGKTQLCHQLSVTAQLPPGKGGLGGKTIYIDTEGTFSPERVTKIAERFGVKDPLENVFVARPINVDELEELVVRGLKPYLRQGVKLVIIDSVIALYRAQFRGREWLAMRQQRINYVLDWLKRLSRLYDLLIVITNQVVSVPSSWGVAVKLPAGGNIIAHASTHRFFLKKAGDSWLMEVLDSPRLAKGASAQFTIKDDGVWDA</sequence>
<dbReference type="PIRSF" id="PIRSF005856">
    <property type="entry name" value="Rad51"/>
    <property type="match status" value="1"/>
</dbReference>
<keyword evidence="2" id="KW-0067">ATP-binding</keyword>
<evidence type="ECO:0000259" key="6">
    <source>
        <dbReference type="PROSITE" id="PS50162"/>
    </source>
</evidence>
<dbReference type="GeneID" id="25405818"/>
<evidence type="ECO:0000256" key="1">
    <source>
        <dbReference type="ARBA" id="ARBA00022741"/>
    </source>
</evidence>
<dbReference type="EMBL" id="CP007493">
    <property type="protein sequence ID" value="AJB41432.1"/>
    <property type="molecule type" value="Genomic_DNA"/>
</dbReference>
<dbReference type="SUPFAM" id="SSF52540">
    <property type="entry name" value="P-loop containing nucleoside triphosphate hydrolases"/>
    <property type="match status" value="1"/>
</dbReference>
<gene>
    <name evidence="7" type="ORF">TCARB_0360</name>
</gene>
<dbReference type="Pfam" id="PF08423">
    <property type="entry name" value="Rad51"/>
    <property type="match status" value="1"/>
</dbReference>
<dbReference type="Gene3D" id="1.10.150.20">
    <property type="entry name" value="5' to 3' exonuclease, C-terminal subdomain"/>
    <property type="match status" value="1"/>
</dbReference>
<dbReference type="NCBIfam" id="NF003301">
    <property type="entry name" value="PRK04301.1"/>
    <property type="match status" value="1"/>
</dbReference>
<keyword evidence="5" id="KW-0233">DNA recombination</keyword>
<dbReference type="PANTHER" id="PTHR22942:SF30">
    <property type="entry name" value="MEIOTIC RECOMBINATION PROTEIN DMC1_LIM15 HOMOLOG"/>
    <property type="match status" value="1"/>
</dbReference>
<feature type="domain" description="RecA family profile 1" evidence="6">
    <location>
        <begin position="81"/>
        <end position="250"/>
    </location>
</feature>
<evidence type="ECO:0000313" key="7">
    <source>
        <dbReference type="EMBL" id="AJB41432.1"/>
    </source>
</evidence>
<dbReference type="InterPro" id="IPR003593">
    <property type="entry name" value="AAA+_ATPase"/>
</dbReference>
<dbReference type="RefSeq" id="WP_020962936.1">
    <property type="nucleotide sequence ID" value="NZ_CP007493.1"/>
</dbReference>
<dbReference type="STRING" id="697581.TCARB_0360"/>
<organism evidence="7 8">
    <name type="scientific">Thermofilum adornatum 1505</name>
    <dbReference type="NCBI Taxonomy" id="697581"/>
    <lineage>
        <taxon>Archaea</taxon>
        <taxon>Thermoproteota</taxon>
        <taxon>Thermoprotei</taxon>
        <taxon>Thermofilales</taxon>
        <taxon>Thermofilaceae</taxon>
        <taxon>Thermofilum</taxon>
    </lineage>
</organism>
<proteinExistence type="inferred from homology"/>
<dbReference type="Pfam" id="PF14520">
    <property type="entry name" value="HHH_5"/>
    <property type="match status" value="1"/>
</dbReference>
<evidence type="ECO:0000256" key="3">
    <source>
        <dbReference type="ARBA" id="ARBA00023125"/>
    </source>
</evidence>
<dbReference type="PANTHER" id="PTHR22942">
    <property type="entry name" value="RECA/RAD51/RADA DNA STRAND-PAIRING FAMILY MEMBER"/>
    <property type="match status" value="1"/>
</dbReference>
<dbReference type="SUPFAM" id="SSF47794">
    <property type="entry name" value="Rad51 N-terminal domain-like"/>
    <property type="match status" value="1"/>
</dbReference>
<dbReference type="GO" id="GO:0006281">
    <property type="term" value="P:DNA repair"/>
    <property type="evidence" value="ECO:0007669"/>
    <property type="project" value="InterPro"/>
</dbReference>
<dbReference type="InterPro" id="IPR016467">
    <property type="entry name" value="DNA_recomb/repair_RecA-like"/>
</dbReference>
<dbReference type="GO" id="GO:0006310">
    <property type="term" value="P:DNA recombination"/>
    <property type="evidence" value="ECO:0007669"/>
    <property type="project" value="UniProtKB-KW"/>
</dbReference>
<dbReference type="GO" id="GO:0005524">
    <property type="term" value="F:ATP binding"/>
    <property type="evidence" value="ECO:0007669"/>
    <property type="project" value="UniProtKB-KW"/>
</dbReference>
<evidence type="ECO:0000313" key="8">
    <source>
        <dbReference type="Proteomes" id="UP000266720"/>
    </source>
</evidence>
<dbReference type="Gene3D" id="3.40.50.300">
    <property type="entry name" value="P-loop containing nucleotide triphosphate hydrolases"/>
    <property type="match status" value="1"/>
</dbReference>
<name>A0A3G1A4K1_9CREN</name>
<reference evidence="8" key="1">
    <citation type="book" date="2010" name="EXTREMOPHILES" publisher="0:0-0">
        <title>Complete genome sequences of ten hyperthermophilic archaea reveal their metabolic capabilities and possible ecological roles.</title>
        <editorList>
            <person name="?"/>
        </editorList>
        <authorList>
            <person name="Ravin N.V."/>
            <person name="Mardanov A.V."/>
            <person name="Bonch-Osmolovskaya E.A."/>
            <person name="Skryabin K.G."/>
        </authorList>
    </citation>
    <scope>NUCLEOTIDE SEQUENCE [LARGE SCALE GENOMIC DNA]</scope>
    <source>
        <strain evidence="8">1505</strain>
    </source>
</reference>
<comment type="function">
    <text evidence="4 5">Involved in DNA repair and in homologous recombination. Binds and assemble on single-stranded DNA to form a nucleoprotein filament. Hydrolyzes ATP in a ssDNA-dependent manner and promotes DNA strand exchange between homologous DNA molecules.</text>
</comment>
<dbReference type="InterPro" id="IPR013632">
    <property type="entry name" value="Rad51_C"/>
</dbReference>
<evidence type="ECO:0000256" key="5">
    <source>
        <dbReference type="PIRNR" id="PIRNR005856"/>
    </source>
</evidence>
<protein>
    <recommendedName>
        <fullName evidence="5">DNA repair and recombination protein RadA</fullName>
    </recommendedName>
</protein>
<evidence type="ECO:0000256" key="4">
    <source>
        <dbReference type="ARBA" id="ARBA00025684"/>
    </source>
</evidence>
<dbReference type="GO" id="GO:0003677">
    <property type="term" value="F:DNA binding"/>
    <property type="evidence" value="ECO:0007669"/>
    <property type="project" value="UniProtKB-KW"/>
</dbReference>